<organism evidence="1 2">
    <name type="scientific">Brassica napus</name>
    <name type="common">Rape</name>
    <dbReference type="NCBI Taxonomy" id="3708"/>
    <lineage>
        <taxon>Eukaryota</taxon>
        <taxon>Viridiplantae</taxon>
        <taxon>Streptophyta</taxon>
        <taxon>Embryophyta</taxon>
        <taxon>Tracheophyta</taxon>
        <taxon>Spermatophyta</taxon>
        <taxon>Magnoliopsida</taxon>
        <taxon>eudicotyledons</taxon>
        <taxon>Gunneridae</taxon>
        <taxon>Pentapetalae</taxon>
        <taxon>rosids</taxon>
        <taxon>malvids</taxon>
        <taxon>Brassicales</taxon>
        <taxon>Brassicaceae</taxon>
        <taxon>Brassiceae</taxon>
        <taxon>Brassica</taxon>
    </lineage>
</organism>
<dbReference type="PANTHER" id="PTHR34364">
    <property type="entry name" value="WAS/WASL-INTERACTING FAMILY PROTEIN"/>
    <property type="match status" value="1"/>
</dbReference>
<evidence type="ECO:0000313" key="2">
    <source>
        <dbReference type="Proteomes" id="UP000824890"/>
    </source>
</evidence>
<proteinExistence type="predicted"/>
<comment type="caution">
    <text evidence="1">The sequence shown here is derived from an EMBL/GenBank/DDBJ whole genome shotgun (WGS) entry which is preliminary data.</text>
</comment>
<sequence length="191" mass="21571">MNEEGPKLFTNKPKKKGKMFKQTKKAVAFLLSFQLTQRIFHLKHLEAYGSTMSGDSVPPPPPQPPKESFARRYKYVWPLLLTVNLAAGGYLFLRPKKKDIDSSSEEVAAKSDSAAAASVTMEKPAPSAVVAEPVVIKAREPIPEKQQRELFKWILEEKRKVKPRNAEEKKRIDQEKAILKQFIGSKTIPTL</sequence>
<evidence type="ECO:0008006" key="3">
    <source>
        <dbReference type="Google" id="ProtNLM"/>
    </source>
</evidence>
<protein>
    <recommendedName>
        <fullName evidence="3">Transmembrane protein</fullName>
    </recommendedName>
</protein>
<dbReference type="PANTHER" id="PTHR34364:SF13">
    <property type="entry name" value="(RAPE) HYPOTHETICAL PROTEIN"/>
    <property type="match status" value="1"/>
</dbReference>
<accession>A0ABQ7X2V1</accession>
<name>A0ABQ7X2V1_BRANA</name>
<dbReference type="Proteomes" id="UP000824890">
    <property type="component" value="Unassembled WGS sequence"/>
</dbReference>
<evidence type="ECO:0000313" key="1">
    <source>
        <dbReference type="EMBL" id="KAH0850251.1"/>
    </source>
</evidence>
<dbReference type="EMBL" id="JAGKQM010002120">
    <property type="protein sequence ID" value="KAH0850251.1"/>
    <property type="molecule type" value="Genomic_DNA"/>
</dbReference>
<reference evidence="1 2" key="1">
    <citation type="submission" date="2021-05" db="EMBL/GenBank/DDBJ databases">
        <title>Genome Assembly of Synthetic Allotetraploid Brassica napus Reveals Homoeologous Exchanges between Subgenomes.</title>
        <authorList>
            <person name="Davis J.T."/>
        </authorList>
    </citation>
    <scope>NUCLEOTIDE SEQUENCE [LARGE SCALE GENOMIC DNA]</scope>
    <source>
        <strain evidence="2">cv. Da-Ae</strain>
        <tissue evidence="1">Seedling</tissue>
    </source>
</reference>
<keyword evidence="2" id="KW-1185">Reference proteome</keyword>
<gene>
    <name evidence="1" type="ORF">HID58_091302</name>
</gene>